<comment type="caution">
    <text evidence="2">The sequence shown here is derived from an EMBL/GenBank/DDBJ whole genome shotgun (WGS) entry which is preliminary data.</text>
</comment>
<dbReference type="AlphaFoldDB" id="A0A1Y1JUH5"/>
<dbReference type="Proteomes" id="UP000195521">
    <property type="component" value="Unassembled WGS sequence"/>
</dbReference>
<proteinExistence type="predicted"/>
<feature type="transmembrane region" description="Helical" evidence="1">
    <location>
        <begin position="241"/>
        <end position="263"/>
    </location>
</feature>
<sequence>MNINIVSFFFNKMDYCIMIILYSFFIITYEYANLFSTCDENIKKAEINKNSYTSDCERYEEEINGNIKEQFKEKCPQTFSYLNEIQTIKHNNSNLYEAHCVYLYYFLYYSYKEKGKNGTEIKNPFNELIRVNNEHQDAQCTNFRGITISDDEILKLKDIHDMYTELNKINNITDECNNICHCAKKCAQTYEKYVETCNYNNIPYFCTELLNIKKQYDAKMINKVCEPGIPRTLRSFKSYNIITLILIPICITLAISSFLFFLYKVNNYVTYVSLYSNSFTPYGSSFRCSAINKRKQYNNIDKEINIQELSENSLCSFRKNGYHILYKST</sequence>
<evidence type="ECO:0000313" key="3">
    <source>
        <dbReference type="Proteomes" id="UP000195521"/>
    </source>
</evidence>
<feature type="transmembrane region" description="Helical" evidence="1">
    <location>
        <begin position="12"/>
        <end position="32"/>
    </location>
</feature>
<evidence type="ECO:0000256" key="1">
    <source>
        <dbReference type="SAM" id="Phobius"/>
    </source>
</evidence>
<reference evidence="3" key="1">
    <citation type="submission" date="2017-04" db="EMBL/GenBank/DDBJ databases">
        <title>Plasmodium gonderi genome.</title>
        <authorList>
            <person name="Arisue N."/>
            <person name="Honma H."/>
            <person name="Kawai S."/>
            <person name="Tougan T."/>
            <person name="Tanabe K."/>
            <person name="Horii T."/>
        </authorList>
    </citation>
    <scope>NUCLEOTIDE SEQUENCE [LARGE SCALE GENOMIC DNA]</scope>
    <source>
        <strain evidence="3">ATCC 30045</strain>
    </source>
</reference>
<evidence type="ECO:0000313" key="2">
    <source>
        <dbReference type="EMBL" id="GAW84063.1"/>
    </source>
</evidence>
<protein>
    <submittedName>
        <fullName evidence="2">Variable surface protein</fullName>
    </submittedName>
</protein>
<dbReference type="InterPro" id="IPR008780">
    <property type="entry name" value="Plasmodium_Vir"/>
</dbReference>
<dbReference type="RefSeq" id="XP_028546652.1">
    <property type="nucleotide sequence ID" value="XM_028690851.1"/>
</dbReference>
<dbReference type="Pfam" id="PF05795">
    <property type="entry name" value="Plasmodium_Vir"/>
    <property type="match status" value="1"/>
</dbReference>
<dbReference type="EMBL" id="BDQF01000089">
    <property type="protein sequence ID" value="GAW84063.1"/>
    <property type="molecule type" value="Genomic_DNA"/>
</dbReference>
<keyword evidence="3" id="KW-1185">Reference proteome</keyword>
<dbReference type="OrthoDB" id="383056at2759"/>
<keyword evidence="1" id="KW-0472">Membrane</keyword>
<name>A0A1Y1JUH5_PLAGO</name>
<gene>
    <name evidence="2" type="ORF">PGO_000875</name>
</gene>
<dbReference type="GeneID" id="39744871"/>
<keyword evidence="1" id="KW-1133">Transmembrane helix</keyword>
<organism evidence="2 3">
    <name type="scientific">Plasmodium gonderi</name>
    <dbReference type="NCBI Taxonomy" id="77519"/>
    <lineage>
        <taxon>Eukaryota</taxon>
        <taxon>Sar</taxon>
        <taxon>Alveolata</taxon>
        <taxon>Apicomplexa</taxon>
        <taxon>Aconoidasida</taxon>
        <taxon>Haemosporida</taxon>
        <taxon>Plasmodiidae</taxon>
        <taxon>Plasmodium</taxon>
        <taxon>Plasmodium (Plasmodium)</taxon>
    </lineage>
</organism>
<keyword evidence="1" id="KW-0812">Transmembrane</keyword>
<accession>A0A1Y1JUH5</accession>